<evidence type="ECO:0000313" key="3">
    <source>
        <dbReference type="EMBL" id="RUL55041.1"/>
    </source>
</evidence>
<dbReference type="Gene3D" id="3.30.1380.20">
    <property type="entry name" value="Trafficking protein particle complex subunit 3"/>
    <property type="match status" value="1"/>
</dbReference>
<evidence type="ECO:0000256" key="1">
    <source>
        <dbReference type="ARBA" id="ARBA00006754"/>
    </source>
</evidence>
<dbReference type="EMBL" id="RYYR01000005">
    <property type="protein sequence ID" value="RUL55041.1"/>
    <property type="molecule type" value="Genomic_DNA"/>
</dbReference>
<proteinExistence type="inferred from homology"/>
<dbReference type="SUPFAM" id="SSF111126">
    <property type="entry name" value="Ligand-binding domain in the NO signalling and Golgi transport"/>
    <property type="match status" value="1"/>
</dbReference>
<accession>A0A3S0P5A3</accession>
<dbReference type="Pfam" id="PF06505">
    <property type="entry name" value="XylR_N"/>
    <property type="match status" value="1"/>
</dbReference>
<gene>
    <name evidence="3" type="ORF">EK386_04755</name>
</gene>
<dbReference type="Proteomes" id="UP000287910">
    <property type="component" value="Unassembled WGS sequence"/>
</dbReference>
<dbReference type="PANTHER" id="PTHR33744:SF1">
    <property type="entry name" value="DNA-BINDING TRANSCRIPTIONAL ACTIVATOR ADER"/>
    <property type="match status" value="1"/>
</dbReference>
<dbReference type="Gene3D" id="1.10.10.2840">
    <property type="entry name" value="PucR C-terminal helix-turn-helix domain"/>
    <property type="match status" value="1"/>
</dbReference>
<dbReference type="InterPro" id="IPR024096">
    <property type="entry name" value="NO_sig/Golgi_transp_ligand-bd"/>
</dbReference>
<dbReference type="PANTHER" id="PTHR33744">
    <property type="entry name" value="CARBOHYDRATE DIACID REGULATOR"/>
    <property type="match status" value="1"/>
</dbReference>
<dbReference type="Pfam" id="PF02830">
    <property type="entry name" value="V4R"/>
    <property type="match status" value="1"/>
</dbReference>
<comment type="similarity">
    <text evidence="1">Belongs to the CdaR family.</text>
</comment>
<reference evidence="3 4" key="1">
    <citation type="submission" date="2018-12" db="EMBL/GenBank/DDBJ databases">
        <title>Lysinibacillus antri sp. nov., isolated from a cave soil.</title>
        <authorList>
            <person name="Narsing Rao M.P."/>
            <person name="Zhang H."/>
            <person name="Dong Z.-Y."/>
            <person name="Niu X.-K."/>
            <person name="Zhang K."/>
            <person name="Fang B.-Z."/>
            <person name="Kang Y.-Q."/>
            <person name="Xiao M."/>
            <person name="Li W.-J."/>
        </authorList>
    </citation>
    <scope>NUCLEOTIDE SEQUENCE [LARGE SCALE GENOMIC DNA]</scope>
    <source>
        <strain evidence="3 4">SYSU K30002</strain>
    </source>
</reference>
<dbReference type="InterPro" id="IPR025736">
    <property type="entry name" value="PucR_C-HTH_dom"/>
</dbReference>
<feature type="domain" description="4-vinyl reductase 4VR" evidence="2">
    <location>
        <begin position="109"/>
        <end position="171"/>
    </location>
</feature>
<name>A0A3S0P5A3_9BACI</name>
<keyword evidence="4" id="KW-1185">Reference proteome</keyword>
<organism evidence="3 4">
    <name type="scientific">Lysinibacillus antri</name>
    <dbReference type="NCBI Taxonomy" id="2498145"/>
    <lineage>
        <taxon>Bacteria</taxon>
        <taxon>Bacillati</taxon>
        <taxon>Bacillota</taxon>
        <taxon>Bacilli</taxon>
        <taxon>Bacillales</taxon>
        <taxon>Bacillaceae</taxon>
        <taxon>Lysinibacillus</taxon>
    </lineage>
</organism>
<dbReference type="SMART" id="SM00989">
    <property type="entry name" value="V4R"/>
    <property type="match status" value="1"/>
</dbReference>
<dbReference type="AlphaFoldDB" id="A0A3S0P5A3"/>
<evidence type="ECO:0000259" key="2">
    <source>
        <dbReference type="SMART" id="SM00989"/>
    </source>
</evidence>
<dbReference type="Pfam" id="PF17853">
    <property type="entry name" value="GGDEF_2"/>
    <property type="match status" value="1"/>
</dbReference>
<dbReference type="InterPro" id="IPR051448">
    <property type="entry name" value="CdaR-like_regulators"/>
</dbReference>
<comment type="caution">
    <text evidence="3">The sequence shown here is derived from an EMBL/GenBank/DDBJ whole genome shotgun (WGS) entry which is preliminary data.</text>
</comment>
<evidence type="ECO:0000313" key="4">
    <source>
        <dbReference type="Proteomes" id="UP000287910"/>
    </source>
</evidence>
<dbReference type="InterPro" id="IPR010523">
    <property type="entry name" value="XylR_N"/>
</dbReference>
<dbReference type="InterPro" id="IPR041522">
    <property type="entry name" value="CdaR_GGDEF"/>
</dbReference>
<dbReference type="InterPro" id="IPR042070">
    <property type="entry name" value="PucR_C-HTH_sf"/>
</dbReference>
<dbReference type="InterPro" id="IPR004096">
    <property type="entry name" value="V4R"/>
</dbReference>
<sequence length="615" mass="70979">MLVLLDLQTFDNFEDKTLSTTSATFGLLRKELISNLGMKRAKAFLLRYGWNLGVAHAKEVLKSPGPIEEMLNKAPNLHLQTGQLSDLSSERTLILDEDGKVAHISATGKWFDSFEVLEHVRNHGKSTHPVCHTLTGFGSGFTSLVIGRKVFLKEVKCRAKGDDECCYEMRLLEDWHDDMEMLEEIQLYKENNFIDELNFTYEQLLDQKNYIEKVSTFHDTLTSKLSDGDSIEEIVNTVHETLNIPVSIEDLNFQPRIFTGLDKEQFQQYSDDFHKSITKTKSGKIQISSYNKTFIIRGKLHNRIVTPIIVQKQTIGYITFLYLDKNIVNLDNDFMFIQRAATSAALYFLNEKTSYEALDNMKGYYFEQILLKQYSSKTSAIYRGYYLGIDLKEPYYIATLTAESSQLDTSKLDFLDKVIQSITRYLDMQSYKILITQYEHQIVMLFPKVEALQLKIENILKLLNNQFRFVQFRIGLSGESEDIETIDESLEESQIALRLNTDEQIVYFENASIVGSLINSKNMMTIRRKAQKELSPIFQLKDQKRDELLKTIYIFLLNGGNLQQTISDLSLSMSGLMYRISRIEKLLNKELRNPIVAYELLIMLDALRILGDIEV</sequence>
<dbReference type="Pfam" id="PF13556">
    <property type="entry name" value="HTH_30"/>
    <property type="match status" value="1"/>
</dbReference>
<protein>
    <submittedName>
        <fullName evidence="3">Polyketide synthase regulator</fullName>
    </submittedName>
</protein>